<evidence type="ECO:0000313" key="2">
    <source>
        <dbReference type="EMBL" id="KAK1679319.1"/>
    </source>
</evidence>
<feature type="domain" description="Rad60/SUMO-like" evidence="1">
    <location>
        <begin position="28"/>
        <end position="84"/>
    </location>
</feature>
<reference evidence="2" key="1">
    <citation type="submission" date="2023-07" db="EMBL/GenBank/DDBJ databases">
        <title>A chromosome-level genome assembly of Lolium multiflorum.</title>
        <authorList>
            <person name="Chen Y."/>
            <person name="Copetti D."/>
            <person name="Kolliker R."/>
            <person name="Studer B."/>
        </authorList>
    </citation>
    <scope>NUCLEOTIDE SEQUENCE</scope>
    <source>
        <strain evidence="2">02402/16</strain>
        <tissue evidence="2">Leaf</tissue>
    </source>
</reference>
<dbReference type="Pfam" id="PF11976">
    <property type="entry name" value="Rad60-SLD"/>
    <property type="match status" value="1"/>
</dbReference>
<dbReference type="SUPFAM" id="SSF54236">
    <property type="entry name" value="Ubiquitin-like"/>
    <property type="match status" value="1"/>
</dbReference>
<accession>A0AAD8TCL3</accession>
<dbReference type="CDD" id="cd01763">
    <property type="entry name" value="Ubl_SUMO_like"/>
    <property type="match status" value="1"/>
</dbReference>
<dbReference type="EMBL" id="JAUUTY010000002">
    <property type="protein sequence ID" value="KAK1679319.1"/>
    <property type="molecule type" value="Genomic_DNA"/>
</dbReference>
<dbReference type="AlphaFoldDB" id="A0AAD8TCL3"/>
<dbReference type="PANTHER" id="PTHR10562">
    <property type="entry name" value="SMALL UBIQUITIN-RELATED MODIFIER"/>
    <property type="match status" value="1"/>
</dbReference>
<dbReference type="InterPro" id="IPR022617">
    <property type="entry name" value="Rad60/SUMO-like_dom"/>
</dbReference>
<proteinExistence type="predicted"/>
<evidence type="ECO:0000313" key="3">
    <source>
        <dbReference type="Proteomes" id="UP001231189"/>
    </source>
</evidence>
<dbReference type="Gene3D" id="3.10.20.90">
    <property type="entry name" value="Phosphatidylinositol 3-kinase Catalytic Subunit, Chain A, domain 1"/>
    <property type="match status" value="1"/>
</dbReference>
<name>A0AAD8TCL3_LOLMU</name>
<organism evidence="2 3">
    <name type="scientific">Lolium multiflorum</name>
    <name type="common">Italian ryegrass</name>
    <name type="synonym">Lolium perenne subsp. multiflorum</name>
    <dbReference type="NCBI Taxonomy" id="4521"/>
    <lineage>
        <taxon>Eukaryota</taxon>
        <taxon>Viridiplantae</taxon>
        <taxon>Streptophyta</taxon>
        <taxon>Embryophyta</taxon>
        <taxon>Tracheophyta</taxon>
        <taxon>Spermatophyta</taxon>
        <taxon>Magnoliopsida</taxon>
        <taxon>Liliopsida</taxon>
        <taxon>Poales</taxon>
        <taxon>Poaceae</taxon>
        <taxon>BOP clade</taxon>
        <taxon>Pooideae</taxon>
        <taxon>Poodae</taxon>
        <taxon>Poeae</taxon>
        <taxon>Poeae Chloroplast Group 2 (Poeae type)</taxon>
        <taxon>Loliodinae</taxon>
        <taxon>Loliinae</taxon>
        <taxon>Lolium</taxon>
    </lineage>
</organism>
<evidence type="ECO:0000259" key="1">
    <source>
        <dbReference type="Pfam" id="PF11976"/>
    </source>
</evidence>
<comment type="caution">
    <text evidence="2">The sequence shown here is derived from an EMBL/GenBank/DDBJ whole genome shotgun (WGS) entry which is preliminary data.</text>
</comment>
<dbReference type="Proteomes" id="UP001231189">
    <property type="component" value="Unassembled WGS sequence"/>
</dbReference>
<dbReference type="InterPro" id="IPR029071">
    <property type="entry name" value="Ubiquitin-like_domsf"/>
</dbReference>
<sequence length="96" mass="10696">MSSTSREEDSKAAVPLLVKLKVVGQENVAKHTMRMTDKLQDLMDAWYRKVPETKGTGLFMYDGCRFRADSTPEELGMEEGDSVDFFHHVDGGALVG</sequence>
<gene>
    <name evidence="2" type="ORF">QYE76_040167</name>
</gene>
<keyword evidence="3" id="KW-1185">Reference proteome</keyword>
<protein>
    <recommendedName>
        <fullName evidence="1">Rad60/SUMO-like domain-containing protein</fullName>
    </recommendedName>
</protein>